<dbReference type="Proteomes" id="UP000782312">
    <property type="component" value="Unassembled WGS sequence"/>
</dbReference>
<evidence type="ECO:0000256" key="1">
    <source>
        <dbReference type="SAM" id="MobiDB-lite"/>
    </source>
</evidence>
<gene>
    <name evidence="2" type="ORF">HYZ11_00840</name>
</gene>
<feature type="region of interest" description="Disordered" evidence="1">
    <location>
        <begin position="1"/>
        <end position="21"/>
    </location>
</feature>
<evidence type="ECO:0000313" key="2">
    <source>
        <dbReference type="EMBL" id="MBI3126133.1"/>
    </source>
</evidence>
<dbReference type="AlphaFoldDB" id="A0A932MLZ9"/>
<comment type="caution">
    <text evidence="2">The sequence shown here is derived from an EMBL/GenBank/DDBJ whole genome shotgun (WGS) entry which is preliminary data.</text>
</comment>
<organism evidence="2 3">
    <name type="scientific">Tectimicrobiota bacterium</name>
    <dbReference type="NCBI Taxonomy" id="2528274"/>
    <lineage>
        <taxon>Bacteria</taxon>
        <taxon>Pseudomonadati</taxon>
        <taxon>Nitrospinota/Tectimicrobiota group</taxon>
        <taxon>Candidatus Tectimicrobiota</taxon>
    </lineage>
</organism>
<protein>
    <submittedName>
        <fullName evidence="2">Uncharacterized protein</fullName>
    </submittedName>
</protein>
<proteinExistence type="predicted"/>
<reference evidence="2" key="1">
    <citation type="submission" date="2020-07" db="EMBL/GenBank/DDBJ databases">
        <title>Huge and variable diversity of episymbiotic CPR bacteria and DPANN archaea in groundwater ecosystems.</title>
        <authorList>
            <person name="He C.Y."/>
            <person name="Keren R."/>
            <person name="Whittaker M."/>
            <person name="Farag I.F."/>
            <person name="Doudna J."/>
            <person name="Cate J.H.D."/>
            <person name="Banfield J.F."/>
        </authorList>
    </citation>
    <scope>NUCLEOTIDE SEQUENCE</scope>
    <source>
        <strain evidence="2">NC_groundwater_763_Ag_S-0.2um_68_21</strain>
    </source>
</reference>
<accession>A0A932MLZ9</accession>
<evidence type="ECO:0000313" key="3">
    <source>
        <dbReference type="Proteomes" id="UP000782312"/>
    </source>
</evidence>
<dbReference type="EMBL" id="JACPUR010000001">
    <property type="protein sequence ID" value="MBI3126133.1"/>
    <property type="molecule type" value="Genomic_DNA"/>
</dbReference>
<name>A0A932MLZ9_UNCTE</name>
<sequence length="52" mass="5840">MERALDTVPGVEKTGGDPRTKRLEVRVREGAAGETEEEVVRLMKQIGYPVER</sequence>